<accession>A0AAE4LIL9</accession>
<sequence>MKNIVVTSSVEGCFTIDGAGEHNVEDETVTLALVNEDLFNFEVAGWYDTSGQLLSGEATYALTLARDCITDIEVRLKPRTVNITRQGIARIEFQYLVMEGGRPVPKVAYDYRTQYSADYKASEPIKFYYEEYRLDRSKIPPVGQRSTAMPTITKGARNSTYLWRCDEKFSVSIRPGDNPGFKFHYNDRYIESQTTKYYLPSDITMTR</sequence>
<reference evidence="1" key="1">
    <citation type="submission" date="2023-10" db="EMBL/GenBank/DDBJ databases">
        <title>Genome Sequence of the Bacteria from From Gut Wall in Crohn's Disease.</title>
        <authorList>
            <person name="Rodriguez-Palacios A."/>
        </authorList>
    </citation>
    <scope>NUCLEOTIDE SEQUENCE</scope>
    <source>
        <strain evidence="1">CavFT-hAR58</strain>
    </source>
</reference>
<dbReference type="RefSeq" id="WP_237959202.1">
    <property type="nucleotide sequence ID" value="NZ_BAAFKU010000040.1"/>
</dbReference>
<dbReference type="Proteomes" id="UP001181347">
    <property type="component" value="Unassembled WGS sequence"/>
</dbReference>
<dbReference type="AlphaFoldDB" id="A0AAE4LIL9"/>
<evidence type="ECO:0000313" key="2">
    <source>
        <dbReference type="Proteomes" id="UP001181347"/>
    </source>
</evidence>
<evidence type="ECO:0000313" key="1">
    <source>
        <dbReference type="EMBL" id="MDU0258697.1"/>
    </source>
</evidence>
<dbReference type="EMBL" id="JAWDES010000003">
    <property type="protein sequence ID" value="MDU0258697.1"/>
    <property type="molecule type" value="Genomic_DNA"/>
</dbReference>
<protein>
    <submittedName>
        <fullName evidence="1">Uncharacterized protein</fullName>
    </submittedName>
</protein>
<organism evidence="1 2">
    <name type="scientific">Alistipes finegoldii</name>
    <dbReference type="NCBI Taxonomy" id="214856"/>
    <lineage>
        <taxon>Bacteria</taxon>
        <taxon>Pseudomonadati</taxon>
        <taxon>Bacteroidota</taxon>
        <taxon>Bacteroidia</taxon>
        <taxon>Bacteroidales</taxon>
        <taxon>Rikenellaceae</taxon>
        <taxon>Alistipes</taxon>
    </lineage>
</organism>
<gene>
    <name evidence="1" type="ORF">RVH17_00950</name>
</gene>
<comment type="caution">
    <text evidence="1">The sequence shown here is derived from an EMBL/GenBank/DDBJ whole genome shotgun (WGS) entry which is preliminary data.</text>
</comment>
<proteinExistence type="predicted"/>
<name>A0AAE4LIL9_9BACT</name>